<feature type="domain" description="Rhodanese" evidence="4">
    <location>
        <begin position="15"/>
        <end position="103"/>
    </location>
</feature>
<keyword evidence="2 3" id="KW-0040">ANK repeat</keyword>
<dbReference type="Proteomes" id="UP000192923">
    <property type="component" value="Unassembled WGS sequence"/>
</dbReference>
<keyword evidence="6" id="KW-1185">Reference proteome</keyword>
<dbReference type="InterPro" id="IPR001763">
    <property type="entry name" value="Rhodanese-like_dom"/>
</dbReference>
<organism evidence="5 6">
    <name type="scientific">Methylomagnum ishizawai</name>
    <dbReference type="NCBI Taxonomy" id="1760988"/>
    <lineage>
        <taxon>Bacteria</taxon>
        <taxon>Pseudomonadati</taxon>
        <taxon>Pseudomonadota</taxon>
        <taxon>Gammaproteobacteria</taxon>
        <taxon>Methylococcales</taxon>
        <taxon>Methylococcaceae</taxon>
        <taxon>Methylomagnum</taxon>
    </lineage>
</organism>
<dbReference type="Gene3D" id="1.25.40.20">
    <property type="entry name" value="Ankyrin repeat-containing domain"/>
    <property type="match status" value="1"/>
</dbReference>
<evidence type="ECO:0000313" key="5">
    <source>
        <dbReference type="EMBL" id="SMF95559.1"/>
    </source>
</evidence>
<dbReference type="EMBL" id="FXAM01000001">
    <property type="protein sequence ID" value="SMF95559.1"/>
    <property type="molecule type" value="Genomic_DNA"/>
</dbReference>
<evidence type="ECO:0000256" key="3">
    <source>
        <dbReference type="PROSITE-ProRule" id="PRU00023"/>
    </source>
</evidence>
<dbReference type="GO" id="GO:0016740">
    <property type="term" value="F:transferase activity"/>
    <property type="evidence" value="ECO:0007669"/>
    <property type="project" value="UniProtKB-KW"/>
</dbReference>
<proteinExistence type="predicted"/>
<feature type="repeat" description="ANK" evidence="3">
    <location>
        <begin position="136"/>
        <end position="168"/>
    </location>
</feature>
<dbReference type="InterPro" id="IPR050889">
    <property type="entry name" value="Dendritic_Spine_Reg/Scaffold"/>
</dbReference>
<reference evidence="5 6" key="1">
    <citation type="submission" date="2016-12" db="EMBL/GenBank/DDBJ databases">
        <authorList>
            <person name="Song W.-J."/>
            <person name="Kurnit D.M."/>
        </authorList>
    </citation>
    <scope>NUCLEOTIDE SEQUENCE [LARGE SCALE GENOMIC DNA]</scope>
    <source>
        <strain evidence="5 6">175</strain>
    </source>
</reference>
<accession>A0A1Y6CY28</accession>
<dbReference type="STRING" id="1760988.SAMN02949497_2924"/>
<dbReference type="Pfam" id="PF00023">
    <property type="entry name" value="Ank"/>
    <property type="match status" value="1"/>
</dbReference>
<dbReference type="Pfam" id="PF12796">
    <property type="entry name" value="Ank_2"/>
    <property type="match status" value="1"/>
</dbReference>
<dbReference type="RefSeq" id="WP_085213879.1">
    <property type="nucleotide sequence ID" value="NZ_FXAM01000001.1"/>
</dbReference>
<dbReference type="Gene3D" id="3.40.250.10">
    <property type="entry name" value="Rhodanese-like domain"/>
    <property type="match status" value="1"/>
</dbReference>
<dbReference type="InterPro" id="IPR036770">
    <property type="entry name" value="Ankyrin_rpt-contain_sf"/>
</dbReference>
<dbReference type="SMART" id="SM00450">
    <property type="entry name" value="RHOD"/>
    <property type="match status" value="1"/>
</dbReference>
<feature type="repeat" description="ANK" evidence="3">
    <location>
        <begin position="202"/>
        <end position="234"/>
    </location>
</feature>
<evidence type="ECO:0000256" key="2">
    <source>
        <dbReference type="ARBA" id="ARBA00023043"/>
    </source>
</evidence>
<gene>
    <name evidence="5" type="ORF">SAMN02949497_2924</name>
</gene>
<sequence>MIQQISIAAASVLVREKSPVILDVRDAAAYNDARIPGAIPVTLSTLQSTVKKFRRDMPLLIYCYRGNNSLDCARLLENRGFSEVYSLEGGFYAWQTAGQAIERPPRGPAVVKLNPVAEWLLEQGGDPGDANHPLPCGTPPLIKACQRGLADIVRGLVEAGADLRRADAYGNDALWAACYSDDVKTIAVLLEAGIDINRRNPAGATGLIYAASAGKTAAVAYLLEAGADAQIKTDDDFTALDLAANLDILNLLRRGRRRLAGVERGGVNRCTPGFSPPPGV</sequence>
<dbReference type="AlphaFoldDB" id="A0A1Y6CY28"/>
<dbReference type="PROSITE" id="PS50297">
    <property type="entry name" value="ANK_REP_REGION"/>
    <property type="match status" value="1"/>
</dbReference>
<evidence type="ECO:0000313" key="6">
    <source>
        <dbReference type="Proteomes" id="UP000192923"/>
    </source>
</evidence>
<evidence type="ECO:0000259" key="4">
    <source>
        <dbReference type="PROSITE" id="PS50206"/>
    </source>
</evidence>
<keyword evidence="1" id="KW-0677">Repeat</keyword>
<feature type="repeat" description="ANK" evidence="3">
    <location>
        <begin position="169"/>
        <end position="201"/>
    </location>
</feature>
<evidence type="ECO:0000256" key="1">
    <source>
        <dbReference type="ARBA" id="ARBA00022737"/>
    </source>
</evidence>
<dbReference type="Pfam" id="PF00581">
    <property type="entry name" value="Rhodanese"/>
    <property type="match status" value="1"/>
</dbReference>
<dbReference type="PROSITE" id="PS50088">
    <property type="entry name" value="ANK_REPEAT"/>
    <property type="match status" value="3"/>
</dbReference>
<dbReference type="InterPro" id="IPR036873">
    <property type="entry name" value="Rhodanese-like_dom_sf"/>
</dbReference>
<dbReference type="SMART" id="SM00248">
    <property type="entry name" value="ANK"/>
    <property type="match status" value="4"/>
</dbReference>
<name>A0A1Y6CY28_9GAMM</name>
<dbReference type="OrthoDB" id="9811849at2"/>
<dbReference type="SUPFAM" id="SSF52821">
    <property type="entry name" value="Rhodanese/Cell cycle control phosphatase"/>
    <property type="match status" value="1"/>
</dbReference>
<dbReference type="SUPFAM" id="SSF48403">
    <property type="entry name" value="Ankyrin repeat"/>
    <property type="match status" value="1"/>
</dbReference>
<protein>
    <submittedName>
        <fullName evidence="5">Rhodanese-related sulfurtransferase</fullName>
    </submittedName>
</protein>
<keyword evidence="5" id="KW-0808">Transferase</keyword>
<dbReference type="PANTHER" id="PTHR24166">
    <property type="entry name" value="ROLLING PEBBLES, ISOFORM B"/>
    <property type="match status" value="1"/>
</dbReference>
<dbReference type="InterPro" id="IPR002110">
    <property type="entry name" value="Ankyrin_rpt"/>
</dbReference>
<dbReference type="PROSITE" id="PS50206">
    <property type="entry name" value="RHODANESE_3"/>
    <property type="match status" value="1"/>
</dbReference>
<dbReference type="PANTHER" id="PTHR24166:SF48">
    <property type="entry name" value="PROTEIN VAPYRIN"/>
    <property type="match status" value="1"/>
</dbReference>